<comment type="caution">
    <text evidence="10">The sequence shown here is derived from an EMBL/GenBank/DDBJ whole genome shotgun (WGS) entry which is preliminary data.</text>
</comment>
<evidence type="ECO:0000256" key="4">
    <source>
        <dbReference type="ARBA" id="ARBA00022679"/>
    </source>
</evidence>
<dbReference type="PANTHER" id="PTHR33908">
    <property type="entry name" value="MANNOSYLTRANSFERASE YKCB-RELATED"/>
    <property type="match status" value="1"/>
</dbReference>
<keyword evidence="11" id="KW-1185">Reference proteome</keyword>
<evidence type="ECO:0000256" key="6">
    <source>
        <dbReference type="ARBA" id="ARBA00022989"/>
    </source>
</evidence>
<dbReference type="InterPro" id="IPR050297">
    <property type="entry name" value="LipidA_mod_glycosyltrf_83"/>
</dbReference>
<dbReference type="GO" id="GO:0009103">
    <property type="term" value="P:lipopolysaccharide biosynthetic process"/>
    <property type="evidence" value="ECO:0007669"/>
    <property type="project" value="UniProtKB-ARBA"/>
</dbReference>
<dbReference type="RefSeq" id="WP_277567477.1">
    <property type="nucleotide sequence ID" value="NZ_JAPDHZ010000004.1"/>
</dbReference>
<dbReference type="Proteomes" id="UP001153387">
    <property type="component" value="Unassembled WGS sequence"/>
</dbReference>
<dbReference type="InterPro" id="IPR038731">
    <property type="entry name" value="RgtA/B/C-like"/>
</dbReference>
<dbReference type="Pfam" id="PF13231">
    <property type="entry name" value="PMT_2"/>
    <property type="match status" value="1"/>
</dbReference>
<keyword evidence="7 8" id="KW-0472">Membrane</keyword>
<dbReference type="GO" id="GO:0016763">
    <property type="term" value="F:pentosyltransferase activity"/>
    <property type="evidence" value="ECO:0007669"/>
    <property type="project" value="TreeGrafter"/>
</dbReference>
<evidence type="ECO:0000256" key="3">
    <source>
        <dbReference type="ARBA" id="ARBA00022676"/>
    </source>
</evidence>
<proteinExistence type="predicted"/>
<keyword evidence="4" id="KW-0808">Transferase</keyword>
<keyword evidence="5 8" id="KW-0812">Transmembrane</keyword>
<evidence type="ECO:0000256" key="7">
    <source>
        <dbReference type="ARBA" id="ARBA00023136"/>
    </source>
</evidence>
<name>A0A9X4QQH8_9BACL</name>
<evidence type="ECO:0000259" key="9">
    <source>
        <dbReference type="Pfam" id="PF13231"/>
    </source>
</evidence>
<organism evidence="10 11">
    <name type="scientific">Cohnella ginsengisoli</name>
    <dbReference type="NCBI Taxonomy" id="425004"/>
    <lineage>
        <taxon>Bacteria</taxon>
        <taxon>Bacillati</taxon>
        <taxon>Bacillota</taxon>
        <taxon>Bacilli</taxon>
        <taxon>Bacillales</taxon>
        <taxon>Paenibacillaceae</taxon>
        <taxon>Cohnella</taxon>
    </lineage>
</organism>
<dbReference type="GO" id="GO:0005886">
    <property type="term" value="C:plasma membrane"/>
    <property type="evidence" value="ECO:0007669"/>
    <property type="project" value="UniProtKB-SubCell"/>
</dbReference>
<feature type="transmembrane region" description="Helical" evidence="8">
    <location>
        <begin position="115"/>
        <end position="132"/>
    </location>
</feature>
<gene>
    <name evidence="10" type="ORF">OMP38_25140</name>
</gene>
<feature type="domain" description="Glycosyltransferase RgtA/B/C/D-like" evidence="9">
    <location>
        <begin position="3"/>
        <end position="130"/>
    </location>
</feature>
<feature type="transmembrane region" description="Helical" evidence="8">
    <location>
        <begin position="291"/>
        <end position="308"/>
    </location>
</feature>
<evidence type="ECO:0000256" key="1">
    <source>
        <dbReference type="ARBA" id="ARBA00004651"/>
    </source>
</evidence>
<sequence>MGTAIILYFTGARLFNETCGRIAACFYAFYLPNILMCSVLTNQHLSVFLFFLGCSLLLKRRGSLLSWLWAGLAIGIGQLIRPIGVVYLAGIVLFAMLEVWKKLREGRRRKAWRQAGMLLAMIGIYAAIQWTANASLQNAGITQRALSDGDKYWKFMVGLNAEANGGWNKEDAQYANGFAFGDERHDAEIRRIKERLENKTQVAALMGRKLALMWGSGDSSAYWSLDGTGHRQLERSLSMAERPQYVVFCGFALFALLALWRAGMYRGPLLYILLLLIYAGAHLAIEIQTRYRLDLLPAVMLLVSYGIWQTYGSIRKAAASFGETSKDTADGFGA</sequence>
<protein>
    <submittedName>
        <fullName evidence="10">Glycosyltransferase family 39 protein</fullName>
    </submittedName>
</protein>
<keyword evidence="2" id="KW-1003">Cell membrane</keyword>
<dbReference type="EMBL" id="JAPDHZ010000004">
    <property type="protein sequence ID" value="MDG0793745.1"/>
    <property type="molecule type" value="Genomic_DNA"/>
</dbReference>
<dbReference type="AlphaFoldDB" id="A0A9X4QQH8"/>
<reference evidence="10 11" key="1">
    <citation type="submission" date="2022-10" db="EMBL/GenBank/DDBJ databases">
        <title>Comparative genomic analysis of Cohnella hashimotonis sp. nov., isolated from the International Space Station.</title>
        <authorList>
            <person name="Simpson A."/>
            <person name="Venkateswaran K."/>
        </authorList>
    </citation>
    <scope>NUCLEOTIDE SEQUENCE [LARGE SCALE GENOMIC DNA]</scope>
    <source>
        <strain evidence="10 11">DSM 18997</strain>
    </source>
</reference>
<feature type="transmembrane region" description="Helical" evidence="8">
    <location>
        <begin position="269"/>
        <end position="285"/>
    </location>
</feature>
<evidence type="ECO:0000256" key="8">
    <source>
        <dbReference type="SAM" id="Phobius"/>
    </source>
</evidence>
<feature type="transmembrane region" description="Helical" evidence="8">
    <location>
        <begin position="30"/>
        <end position="52"/>
    </location>
</feature>
<evidence type="ECO:0000313" key="10">
    <source>
        <dbReference type="EMBL" id="MDG0793745.1"/>
    </source>
</evidence>
<evidence type="ECO:0000313" key="11">
    <source>
        <dbReference type="Proteomes" id="UP001153387"/>
    </source>
</evidence>
<comment type="subcellular location">
    <subcellularLocation>
        <location evidence="1">Cell membrane</location>
        <topology evidence="1">Multi-pass membrane protein</topology>
    </subcellularLocation>
</comment>
<accession>A0A9X4QQH8</accession>
<feature type="transmembrane region" description="Helical" evidence="8">
    <location>
        <begin position="245"/>
        <end position="262"/>
    </location>
</feature>
<keyword evidence="3" id="KW-0328">Glycosyltransferase</keyword>
<evidence type="ECO:0000256" key="2">
    <source>
        <dbReference type="ARBA" id="ARBA00022475"/>
    </source>
</evidence>
<keyword evidence="6 8" id="KW-1133">Transmembrane helix</keyword>
<dbReference type="PANTHER" id="PTHR33908:SF11">
    <property type="entry name" value="MEMBRANE PROTEIN"/>
    <property type="match status" value="1"/>
</dbReference>
<evidence type="ECO:0000256" key="5">
    <source>
        <dbReference type="ARBA" id="ARBA00022692"/>
    </source>
</evidence>